<dbReference type="SUPFAM" id="SSF82544">
    <property type="entry name" value="GckA/TtuD-like"/>
    <property type="match status" value="1"/>
</dbReference>
<dbReference type="InterPro" id="IPR025286">
    <property type="entry name" value="MOFRL_assoc_dom"/>
</dbReference>
<dbReference type="STRING" id="10228.B3RWV9"/>
<dbReference type="InterPro" id="IPR007835">
    <property type="entry name" value="MOFRL"/>
</dbReference>
<dbReference type="GO" id="GO:0008887">
    <property type="term" value="F:glycerate kinase activity"/>
    <property type="evidence" value="ECO:0000318"/>
    <property type="project" value="GO_Central"/>
</dbReference>
<dbReference type="Proteomes" id="UP000009022">
    <property type="component" value="Unassembled WGS sequence"/>
</dbReference>
<evidence type="ECO:0000313" key="11">
    <source>
        <dbReference type="EMBL" id="EDV25198.1"/>
    </source>
</evidence>
<dbReference type="CTD" id="6753869"/>
<sequence length="492" mass="51958">MVHISSSIGFKVIANCGYLPGALFSVLPRHAVARCYSQSCHDGLGTLKENAKQILTAALQAVAPETLVQRAIRRSACSQYLHVGDATYPLQKNVYIAAFGKGVYPMAKAVTSIVHDHLVDGIVSVPAGSSTPALSNLQIIQGGRKNLPDSNSMMAADSIMKMANSLGQHDILLVLMTGGGSALFPLPVHGVTLDEKLQAIKAIANAGGDIFQLNTIRKNLSACKGGKLALAANPAKVISFIVSDVIGDNLEIIASGPTVKDSSSHKDCLTIIKNLSIDKKIPTSVLNLFSGKTCSDIAKNKQTFNNVQNVLIGSNKVAIHAAFEKASQLGFDATIHSTTVCGEAKDVGKTYCQMLLENQRLCRKVCILSGGETTVRVEGSGVGGRNQEFALSASVQMFESKLASNLTDKKCPAVLLSAGTDGQDGPTPAAGAFAYPGQLCDNNINTARHHLANNDSYTFFSTLNNGDDLIVTGLTNTNVMDIQIMLIDEPTT</sequence>
<accession>B3RWV9</accession>
<dbReference type="Pfam" id="PF05161">
    <property type="entry name" value="MOFRL"/>
    <property type="match status" value="1"/>
</dbReference>
<evidence type="ECO:0000256" key="8">
    <source>
        <dbReference type="ARBA" id="ARBA00022840"/>
    </source>
</evidence>
<keyword evidence="7" id="KW-0418">Kinase</keyword>
<dbReference type="InterPro" id="IPR039760">
    <property type="entry name" value="MOFRL_protein"/>
</dbReference>
<dbReference type="HOGENOM" id="CLU_032279_0_0_1"/>
<dbReference type="GO" id="GO:0005524">
    <property type="term" value="F:ATP binding"/>
    <property type="evidence" value="ECO:0007669"/>
    <property type="project" value="UniProtKB-KW"/>
</dbReference>
<dbReference type="RefSeq" id="XP_002113088.1">
    <property type="nucleotide sequence ID" value="XM_002113052.1"/>
</dbReference>
<reference evidence="11 12" key="1">
    <citation type="journal article" date="2008" name="Nature">
        <title>The Trichoplax genome and the nature of placozoans.</title>
        <authorList>
            <person name="Srivastava M."/>
            <person name="Begovic E."/>
            <person name="Chapman J."/>
            <person name="Putnam N.H."/>
            <person name="Hellsten U."/>
            <person name="Kawashima T."/>
            <person name="Kuo A."/>
            <person name="Mitros T."/>
            <person name="Salamov A."/>
            <person name="Carpenter M.L."/>
            <person name="Signorovitch A.Y."/>
            <person name="Moreno M.A."/>
            <person name="Kamm K."/>
            <person name="Grimwood J."/>
            <person name="Schmutz J."/>
            <person name="Shapiro H."/>
            <person name="Grigoriev I.V."/>
            <person name="Buss L.W."/>
            <person name="Schierwater B."/>
            <person name="Dellaporta S.L."/>
            <person name="Rokhsar D.S."/>
        </authorList>
    </citation>
    <scope>NUCLEOTIDE SEQUENCE [LARGE SCALE GENOMIC DNA]</scope>
    <source>
        <strain evidence="11 12">Grell-BS-1999</strain>
    </source>
</reference>
<dbReference type="InParanoid" id="B3RWV9"/>
<dbReference type="Gene3D" id="3.40.50.10180">
    <property type="entry name" value="Glycerate kinase, MOFRL-like N-terminal domain"/>
    <property type="match status" value="1"/>
</dbReference>
<dbReference type="GO" id="GO:0005737">
    <property type="term" value="C:cytoplasm"/>
    <property type="evidence" value="ECO:0000318"/>
    <property type="project" value="GO_Central"/>
</dbReference>
<evidence type="ECO:0000259" key="9">
    <source>
        <dbReference type="Pfam" id="PF05161"/>
    </source>
</evidence>
<dbReference type="PANTHER" id="PTHR12227">
    <property type="entry name" value="GLYCERATE KINASE"/>
    <property type="match status" value="1"/>
</dbReference>
<keyword evidence="8" id="KW-0067">ATP-binding</keyword>
<evidence type="ECO:0000256" key="1">
    <source>
        <dbReference type="ARBA" id="ARBA00000694"/>
    </source>
</evidence>
<dbReference type="Pfam" id="PF13660">
    <property type="entry name" value="DUF4147"/>
    <property type="match status" value="1"/>
</dbReference>
<dbReference type="Gene3D" id="3.40.1480.10">
    <property type="entry name" value="MOFRL domain"/>
    <property type="match status" value="1"/>
</dbReference>
<evidence type="ECO:0000256" key="5">
    <source>
        <dbReference type="ARBA" id="ARBA00022679"/>
    </source>
</evidence>
<name>B3RWV9_TRIAD</name>
<keyword evidence="12" id="KW-1185">Reference proteome</keyword>
<dbReference type="PhylomeDB" id="B3RWV9"/>
<keyword evidence="6" id="KW-0547">Nucleotide-binding</keyword>
<dbReference type="EC" id="2.7.1.31" evidence="3"/>
<comment type="catalytic activity">
    <reaction evidence="1">
        <text>(R)-glycerate + ATP = (2R)-3-phosphoglycerate + ADP + H(+)</text>
        <dbReference type="Rhea" id="RHEA:23516"/>
        <dbReference type="ChEBI" id="CHEBI:15378"/>
        <dbReference type="ChEBI" id="CHEBI:16659"/>
        <dbReference type="ChEBI" id="CHEBI:30616"/>
        <dbReference type="ChEBI" id="CHEBI:58272"/>
        <dbReference type="ChEBI" id="CHEBI:456216"/>
        <dbReference type="EC" id="2.7.1.31"/>
    </reaction>
</comment>
<organism evidence="11 12">
    <name type="scientific">Trichoplax adhaerens</name>
    <name type="common">Trichoplax reptans</name>
    <dbReference type="NCBI Taxonomy" id="10228"/>
    <lineage>
        <taxon>Eukaryota</taxon>
        <taxon>Metazoa</taxon>
        <taxon>Placozoa</taxon>
        <taxon>Uniplacotomia</taxon>
        <taxon>Trichoplacea</taxon>
        <taxon>Trichoplacidae</taxon>
        <taxon>Trichoplax</taxon>
    </lineage>
</organism>
<dbReference type="EMBL" id="DS985245">
    <property type="protein sequence ID" value="EDV25198.1"/>
    <property type="molecule type" value="Genomic_DNA"/>
</dbReference>
<dbReference type="InterPro" id="IPR038614">
    <property type="entry name" value="GK_N_sf"/>
</dbReference>
<dbReference type="FunFam" id="3.40.50.10180:FF:000001">
    <property type="entry name" value="Glycerate kinase"/>
    <property type="match status" value="1"/>
</dbReference>
<comment type="similarity">
    <text evidence="2">Belongs to the glycerate kinase type-2 family.</text>
</comment>
<dbReference type="PANTHER" id="PTHR12227:SF0">
    <property type="entry name" value="GLYCERATE KINASE"/>
    <property type="match status" value="1"/>
</dbReference>
<evidence type="ECO:0000256" key="3">
    <source>
        <dbReference type="ARBA" id="ARBA00012101"/>
    </source>
</evidence>
<dbReference type="AlphaFoldDB" id="B3RWV9"/>
<proteinExistence type="inferred from homology"/>
<evidence type="ECO:0000313" key="12">
    <source>
        <dbReference type="Proteomes" id="UP000009022"/>
    </source>
</evidence>
<dbReference type="OMA" id="GKAAWRM"/>
<dbReference type="InterPro" id="IPR037035">
    <property type="entry name" value="GK-like_C_sf"/>
</dbReference>
<dbReference type="FunCoup" id="B3RWV9">
    <property type="interactions" value="149"/>
</dbReference>
<gene>
    <name evidence="11" type="ORF">TRIADDRAFT_25450</name>
</gene>
<dbReference type="GeneID" id="6753869"/>
<evidence type="ECO:0000256" key="7">
    <source>
        <dbReference type="ARBA" id="ARBA00022777"/>
    </source>
</evidence>
<evidence type="ECO:0000256" key="2">
    <source>
        <dbReference type="ARBA" id="ARBA00005393"/>
    </source>
</evidence>
<feature type="domain" description="MOFRL" evidence="9">
    <location>
        <begin position="365"/>
        <end position="481"/>
    </location>
</feature>
<evidence type="ECO:0000256" key="6">
    <source>
        <dbReference type="ARBA" id="ARBA00022741"/>
    </source>
</evidence>
<feature type="domain" description="MOFRL-associated" evidence="10">
    <location>
        <begin position="51"/>
        <end position="289"/>
    </location>
</feature>
<evidence type="ECO:0000256" key="4">
    <source>
        <dbReference type="ARBA" id="ARBA00020720"/>
    </source>
</evidence>
<dbReference type="eggNOG" id="KOG3935">
    <property type="taxonomic scope" value="Eukaryota"/>
</dbReference>
<protein>
    <recommendedName>
        <fullName evidence="4">Glycerate kinase</fullName>
        <ecNumber evidence="3">2.7.1.31</ecNumber>
    </recommendedName>
</protein>
<dbReference type="KEGG" id="tad:TRIADDRAFT_25450"/>
<dbReference type="OrthoDB" id="44918at2759"/>
<keyword evidence="5" id="KW-0808">Transferase</keyword>
<evidence type="ECO:0000259" key="10">
    <source>
        <dbReference type="Pfam" id="PF13660"/>
    </source>
</evidence>